<dbReference type="GO" id="GO:0046872">
    <property type="term" value="F:metal ion binding"/>
    <property type="evidence" value="ECO:0007669"/>
    <property type="project" value="UniProtKB-KW"/>
</dbReference>
<dbReference type="InterPro" id="IPR047129">
    <property type="entry name" value="PPA2-like"/>
</dbReference>
<protein>
    <submittedName>
        <fullName evidence="6">Serine/threonine protein phosphatase 5</fullName>
    </submittedName>
</protein>
<keyword evidence="3" id="KW-0464">Manganese</keyword>
<accession>A0A9K3CUT3</accession>
<proteinExistence type="predicted"/>
<feature type="domain" description="Serine/threonine specific protein phosphatases" evidence="5">
    <location>
        <begin position="1"/>
        <end position="115"/>
    </location>
</feature>
<keyword evidence="7" id="KW-1185">Reference proteome</keyword>
<dbReference type="InterPro" id="IPR029052">
    <property type="entry name" value="Metallo-depent_PP-like"/>
</dbReference>
<gene>
    <name evidence="6" type="ORF">KIPB_003906</name>
</gene>
<dbReference type="Gene3D" id="3.60.21.10">
    <property type="match status" value="1"/>
</dbReference>
<feature type="compositionally biased region" description="Low complexity" evidence="4">
    <location>
        <begin position="157"/>
        <end position="172"/>
    </location>
</feature>
<evidence type="ECO:0000259" key="5">
    <source>
        <dbReference type="SMART" id="SM00156"/>
    </source>
</evidence>
<sequence length="202" mass="21379">MEALESQFGLVECLSDKYVLVDGGALGVGSFGDVRKGSGYLFGALATKKFLLLNNMQTVVRAHQVAMGGHQWHFEGRLVTVFSAPNYCYQQRNKGSVMHIRQGRPPSMTTYTAVPDQDRVMPPAGWDCQYGYASMTMGEVSCVKPTTLLKTNTPEFSSSTSVVAPAPAAVSTPPSPSPTPTPSEAQGGTGEVGVVGEGASQK</sequence>
<dbReference type="SMART" id="SM00156">
    <property type="entry name" value="PP2Ac"/>
    <property type="match status" value="1"/>
</dbReference>
<feature type="compositionally biased region" description="Gly residues" evidence="4">
    <location>
        <begin position="187"/>
        <end position="196"/>
    </location>
</feature>
<dbReference type="SUPFAM" id="SSF56300">
    <property type="entry name" value="Metallo-dependent phosphatases"/>
    <property type="match status" value="1"/>
</dbReference>
<organism evidence="6 7">
    <name type="scientific">Kipferlia bialata</name>
    <dbReference type="NCBI Taxonomy" id="797122"/>
    <lineage>
        <taxon>Eukaryota</taxon>
        <taxon>Metamonada</taxon>
        <taxon>Carpediemonas-like organisms</taxon>
        <taxon>Kipferlia</taxon>
    </lineage>
</organism>
<name>A0A9K3CUT3_9EUKA</name>
<dbReference type="AlphaFoldDB" id="A0A9K3CUT3"/>
<evidence type="ECO:0000313" key="6">
    <source>
        <dbReference type="EMBL" id="GIQ82718.1"/>
    </source>
</evidence>
<dbReference type="InterPro" id="IPR006186">
    <property type="entry name" value="Ser/Thr-sp_prot-phosphatase"/>
</dbReference>
<evidence type="ECO:0000256" key="3">
    <source>
        <dbReference type="ARBA" id="ARBA00023211"/>
    </source>
</evidence>
<evidence type="ECO:0000313" key="7">
    <source>
        <dbReference type="Proteomes" id="UP000265618"/>
    </source>
</evidence>
<dbReference type="Proteomes" id="UP000265618">
    <property type="component" value="Unassembled WGS sequence"/>
</dbReference>
<evidence type="ECO:0000256" key="4">
    <source>
        <dbReference type="SAM" id="MobiDB-lite"/>
    </source>
</evidence>
<dbReference type="EMBL" id="BDIP01000789">
    <property type="protein sequence ID" value="GIQ82718.1"/>
    <property type="molecule type" value="Genomic_DNA"/>
</dbReference>
<dbReference type="PRINTS" id="PR00114">
    <property type="entry name" value="STPHPHTASE"/>
</dbReference>
<dbReference type="OrthoDB" id="1930084at2759"/>
<keyword evidence="1" id="KW-0479">Metal-binding</keyword>
<evidence type="ECO:0000256" key="2">
    <source>
        <dbReference type="ARBA" id="ARBA00022801"/>
    </source>
</evidence>
<comment type="caution">
    <text evidence="6">The sequence shown here is derived from an EMBL/GenBank/DDBJ whole genome shotgun (WGS) entry which is preliminary data.</text>
</comment>
<keyword evidence="2" id="KW-0378">Hydrolase</keyword>
<feature type="region of interest" description="Disordered" evidence="4">
    <location>
        <begin position="157"/>
        <end position="202"/>
    </location>
</feature>
<dbReference type="GO" id="GO:0004722">
    <property type="term" value="F:protein serine/threonine phosphatase activity"/>
    <property type="evidence" value="ECO:0007669"/>
    <property type="project" value="InterPro"/>
</dbReference>
<dbReference type="PANTHER" id="PTHR45619">
    <property type="entry name" value="SERINE/THREONINE-PROTEIN PHOSPHATASE PP2A-RELATED"/>
    <property type="match status" value="1"/>
</dbReference>
<evidence type="ECO:0000256" key="1">
    <source>
        <dbReference type="ARBA" id="ARBA00022723"/>
    </source>
</evidence>
<reference evidence="6 7" key="1">
    <citation type="journal article" date="2018" name="PLoS ONE">
        <title>The draft genome of Kipferlia bialata reveals reductive genome evolution in fornicate parasites.</title>
        <authorList>
            <person name="Tanifuji G."/>
            <person name="Takabayashi S."/>
            <person name="Kume K."/>
            <person name="Takagi M."/>
            <person name="Nakayama T."/>
            <person name="Kamikawa R."/>
            <person name="Inagaki Y."/>
            <person name="Hashimoto T."/>
        </authorList>
    </citation>
    <scope>NUCLEOTIDE SEQUENCE [LARGE SCALE GENOMIC DNA]</scope>
    <source>
        <strain evidence="6">NY0173</strain>
    </source>
</reference>